<proteinExistence type="predicted"/>
<evidence type="ECO:0000313" key="4">
    <source>
        <dbReference type="EMBL" id="KKW67568.1"/>
    </source>
</evidence>
<organism evidence="4 5">
    <name type="scientific">Lampropedia cohaerens</name>
    <dbReference type="NCBI Taxonomy" id="1610491"/>
    <lineage>
        <taxon>Bacteria</taxon>
        <taxon>Pseudomonadati</taxon>
        <taxon>Pseudomonadota</taxon>
        <taxon>Betaproteobacteria</taxon>
        <taxon>Burkholderiales</taxon>
        <taxon>Comamonadaceae</taxon>
        <taxon>Lampropedia</taxon>
    </lineage>
</organism>
<reference evidence="4 5" key="1">
    <citation type="submission" date="2015-05" db="EMBL/GenBank/DDBJ databases">
        <title>Draft genome sequence of Lampropedia sp. CT6, isolated from the microbial mat of a hot water spring, located at Manikaran, India.</title>
        <authorList>
            <person name="Tripathi C."/>
            <person name="Rani P."/>
            <person name="Mahato N.K."/>
            <person name="Lal R."/>
        </authorList>
    </citation>
    <scope>NUCLEOTIDE SEQUENCE [LARGE SCALE GENOMIC DNA]</scope>
    <source>
        <strain evidence="4 5">CT6</strain>
    </source>
</reference>
<feature type="domain" description="Rhodanese" evidence="3">
    <location>
        <begin position="22"/>
        <end position="141"/>
    </location>
</feature>
<protein>
    <recommendedName>
        <fullName evidence="3">Rhodanese domain-containing protein</fullName>
    </recommendedName>
</protein>
<accession>A0A0U1PYH0</accession>
<evidence type="ECO:0000313" key="5">
    <source>
        <dbReference type="Proteomes" id="UP000050580"/>
    </source>
</evidence>
<sequence>MEASSHLISPEQLWQHMQAATPGQKLVVVDCRFELGDAGWGRQAFGAARIPGAVYLSLEEDLSGTPTAQSGRHPLPDPAALAARLAQAGIGDDSLVVAYDQGSWMMAARLWWMLRWLGHEQVRVLDGGMPAWQAAGLPLACGTPVARTPAAFTPQVRDDLQVDVAQVESALGTDALLLVDARAPERYRGEVEPLDPVAGHIPGAVNLPFTAQLEGGRLKPAAQLRAAFQALMGTRDASQIVHTCGSGVSAVVNLLAMEEAGLRGSRLYPGSWSQWCSDPRRPVAKS</sequence>
<keyword evidence="1" id="KW-0808">Transferase</keyword>
<dbReference type="PANTHER" id="PTHR11364">
    <property type="entry name" value="THIOSULFATE SULFERTANSFERASE"/>
    <property type="match status" value="1"/>
</dbReference>
<dbReference type="SUPFAM" id="SSF52821">
    <property type="entry name" value="Rhodanese/Cell cycle control phosphatase"/>
    <property type="match status" value="2"/>
</dbReference>
<dbReference type="PATRIC" id="fig|1610491.3.peg.2076"/>
<dbReference type="Gene3D" id="3.40.250.10">
    <property type="entry name" value="Rhodanese-like domain"/>
    <property type="match status" value="2"/>
</dbReference>
<feature type="domain" description="Rhodanese" evidence="3">
    <location>
        <begin position="172"/>
        <end position="284"/>
    </location>
</feature>
<dbReference type="OrthoDB" id="9781034at2"/>
<keyword evidence="2" id="KW-0677">Repeat</keyword>
<dbReference type="STRING" id="1610491.AAV94_09760"/>
<dbReference type="AlphaFoldDB" id="A0A0U1PYH0"/>
<dbReference type="Pfam" id="PF00581">
    <property type="entry name" value="Rhodanese"/>
    <property type="match status" value="2"/>
</dbReference>
<keyword evidence="5" id="KW-1185">Reference proteome</keyword>
<dbReference type="InterPro" id="IPR036873">
    <property type="entry name" value="Rhodanese-like_dom_sf"/>
</dbReference>
<dbReference type="CDD" id="cd01449">
    <property type="entry name" value="TST_Repeat_2"/>
    <property type="match status" value="1"/>
</dbReference>
<dbReference type="GO" id="GO:0004792">
    <property type="term" value="F:thiosulfate-cyanide sulfurtransferase activity"/>
    <property type="evidence" value="ECO:0007669"/>
    <property type="project" value="TreeGrafter"/>
</dbReference>
<dbReference type="PROSITE" id="PS50206">
    <property type="entry name" value="RHODANESE_3"/>
    <property type="match status" value="2"/>
</dbReference>
<dbReference type="InterPro" id="IPR001763">
    <property type="entry name" value="Rhodanese-like_dom"/>
</dbReference>
<dbReference type="SMART" id="SM00450">
    <property type="entry name" value="RHOD"/>
    <property type="match status" value="2"/>
</dbReference>
<dbReference type="Proteomes" id="UP000050580">
    <property type="component" value="Unassembled WGS sequence"/>
</dbReference>
<name>A0A0U1PYH0_9BURK</name>
<dbReference type="InterPro" id="IPR045078">
    <property type="entry name" value="TST/MPST-like"/>
</dbReference>
<dbReference type="EMBL" id="LBNQ01000030">
    <property type="protein sequence ID" value="KKW67568.1"/>
    <property type="molecule type" value="Genomic_DNA"/>
</dbReference>
<evidence type="ECO:0000259" key="3">
    <source>
        <dbReference type="PROSITE" id="PS50206"/>
    </source>
</evidence>
<dbReference type="PANTHER" id="PTHR11364:SF27">
    <property type="entry name" value="SULFURTRANSFERASE"/>
    <property type="match status" value="1"/>
</dbReference>
<dbReference type="CDD" id="cd01448">
    <property type="entry name" value="TST_Repeat_1"/>
    <property type="match status" value="1"/>
</dbReference>
<dbReference type="RefSeq" id="WP_046742148.1">
    <property type="nucleotide sequence ID" value="NZ_LBNQ01000030.1"/>
</dbReference>
<comment type="caution">
    <text evidence="4">The sequence shown here is derived from an EMBL/GenBank/DDBJ whole genome shotgun (WGS) entry which is preliminary data.</text>
</comment>
<gene>
    <name evidence="4" type="ORF">AAV94_09760</name>
</gene>
<evidence type="ECO:0000256" key="1">
    <source>
        <dbReference type="ARBA" id="ARBA00022679"/>
    </source>
</evidence>
<evidence type="ECO:0000256" key="2">
    <source>
        <dbReference type="ARBA" id="ARBA00022737"/>
    </source>
</evidence>